<evidence type="ECO:0000313" key="2">
    <source>
        <dbReference type="EMBL" id="KAJ1160581.1"/>
    </source>
</evidence>
<sequence length="132" mass="14718">MSEMRKTCDSDVLSKTGGEEIDDGMHVAQLDLVGFRLCALTMLSDPGRTREGTSHVQKHKEKKIKEPRGPGKSGKKATNLPGQSVEAGASRNAGPRRIRGPRRPCRHQWYRIGISDRTHHRASTDFNLGCRR</sequence>
<protein>
    <submittedName>
        <fullName evidence="2">Uncharacterized protein</fullName>
    </submittedName>
</protein>
<organism evidence="2 3">
    <name type="scientific">Pleurodeles waltl</name>
    <name type="common">Iberian ribbed newt</name>
    <dbReference type="NCBI Taxonomy" id="8319"/>
    <lineage>
        <taxon>Eukaryota</taxon>
        <taxon>Metazoa</taxon>
        <taxon>Chordata</taxon>
        <taxon>Craniata</taxon>
        <taxon>Vertebrata</taxon>
        <taxon>Euteleostomi</taxon>
        <taxon>Amphibia</taxon>
        <taxon>Batrachia</taxon>
        <taxon>Caudata</taxon>
        <taxon>Salamandroidea</taxon>
        <taxon>Salamandridae</taxon>
        <taxon>Pleurodelinae</taxon>
        <taxon>Pleurodeles</taxon>
    </lineage>
</organism>
<dbReference type="EMBL" id="JANPWB010000008">
    <property type="protein sequence ID" value="KAJ1160581.1"/>
    <property type="molecule type" value="Genomic_DNA"/>
</dbReference>
<evidence type="ECO:0000256" key="1">
    <source>
        <dbReference type="SAM" id="MobiDB-lite"/>
    </source>
</evidence>
<feature type="region of interest" description="Disordered" evidence="1">
    <location>
        <begin position="44"/>
        <end position="105"/>
    </location>
</feature>
<dbReference type="AlphaFoldDB" id="A0AAV7S6C7"/>
<keyword evidence="3" id="KW-1185">Reference proteome</keyword>
<evidence type="ECO:0000313" key="3">
    <source>
        <dbReference type="Proteomes" id="UP001066276"/>
    </source>
</evidence>
<proteinExistence type="predicted"/>
<reference evidence="2" key="1">
    <citation type="journal article" date="2022" name="bioRxiv">
        <title>Sequencing and chromosome-scale assembly of the giantPleurodeles waltlgenome.</title>
        <authorList>
            <person name="Brown T."/>
            <person name="Elewa A."/>
            <person name="Iarovenko S."/>
            <person name="Subramanian E."/>
            <person name="Araus A.J."/>
            <person name="Petzold A."/>
            <person name="Susuki M."/>
            <person name="Suzuki K.-i.T."/>
            <person name="Hayashi T."/>
            <person name="Toyoda A."/>
            <person name="Oliveira C."/>
            <person name="Osipova E."/>
            <person name="Leigh N.D."/>
            <person name="Simon A."/>
            <person name="Yun M.H."/>
        </authorList>
    </citation>
    <scope>NUCLEOTIDE SEQUENCE</scope>
    <source>
        <strain evidence="2">20211129_DDA</strain>
        <tissue evidence="2">Liver</tissue>
    </source>
</reference>
<gene>
    <name evidence="2" type="ORF">NDU88_001077</name>
</gene>
<accession>A0AAV7S6C7</accession>
<name>A0AAV7S6C7_PLEWA</name>
<dbReference type="Proteomes" id="UP001066276">
    <property type="component" value="Chromosome 4_2"/>
</dbReference>
<comment type="caution">
    <text evidence="2">The sequence shown here is derived from an EMBL/GenBank/DDBJ whole genome shotgun (WGS) entry which is preliminary data.</text>
</comment>
<feature type="compositionally biased region" description="Basic residues" evidence="1">
    <location>
        <begin position="94"/>
        <end position="105"/>
    </location>
</feature>